<dbReference type="PANTHER" id="PTHR31912">
    <property type="entry name" value="IP13529P"/>
    <property type="match status" value="1"/>
</dbReference>
<evidence type="ECO:0000313" key="2">
    <source>
        <dbReference type="EMBL" id="KAL0569113.1"/>
    </source>
</evidence>
<feature type="compositionally biased region" description="Basic and acidic residues" evidence="1">
    <location>
        <begin position="1125"/>
        <end position="1144"/>
    </location>
</feature>
<protein>
    <submittedName>
        <fullName evidence="2">Uncharacterized protein</fullName>
    </submittedName>
</protein>
<keyword evidence="3" id="KW-1185">Reference proteome</keyword>
<proteinExistence type="predicted"/>
<comment type="caution">
    <text evidence="2">The sequence shown here is derived from an EMBL/GenBank/DDBJ whole genome shotgun (WGS) entry which is preliminary data.</text>
</comment>
<dbReference type="Proteomes" id="UP001465976">
    <property type="component" value="Unassembled WGS sequence"/>
</dbReference>
<accession>A0ABR3F1N2</accession>
<sequence length="1160" mass="132714">MTSYPSHEVVYHPSDAKSLACCVCNYGLEEGKYTWIKSKGYKKHCGSETHNNTVDKQNKRRRVDELEHEQYAELFQSNPVPLATPSIQPLTTHAPAIQTSQLDEGIADTYEHQWDSLTPTDIGQLFPVEPSEEETQQSIRDTMAQETKRFIEDMLHQEIYLQDELNVDVDEAEQIAEDLRQFGLSDTDEVAQKLLTGISPDQDYYPYLNATVCYLDVFDNYNRQRHSEGSMKSVLWLLKKTGAKDVPSYWQFRKIQQEVRDLCGACISDKKSDMGNILSSISLEYLAAHDFANPLVAPHINLYPEDVEERPILEMWQVPNGHWTEVPQDLLPPSVLGNNKRHYIHELAELECGNWLIPQYWITVSKILHAVCLWVSKRAVDHAVQVSVTHNWTRIPISQLKWTHEELLARYTCIQFDESDHSRECASRIPNINRKIDGGEDLFLSWWSPWSNDVSDARSKQYQKHMNIYAHHINLPGQLLQQQYFVHPISTSLHAGSLEQFKPILNQVRWVFVCNNLYISWFIRCSGEVIPIPSRLSMPLPSIYAVCVWDTKVFRSVETVGQAVTEFSRLWKIGTAMALSICLGHPVTFKKYMPVYSSSCAWPVSESKITLKASRPRRQEMDTSKSSQEISAELLAWLRTRTDQPYNPLLDIPYLDVSQDTLVEILHTILLGVEKYSWHNLHSNWNEREQGIFTIHLQSTDVSGLKVPAIHAEYMMQYRNDLIGKHFKTLLQVSVFHLHGLVSGPQFRLVHALGELSPVLWMLEIDDLEVYLKDLTILIDNVLDTFGDIDPAKILIKIKLHVLVDEAFNAVFHLCSVLSNHQAASRDIAQKLADLNCVKHLVSGGYWKLEDGTWVTAGRSVRTLLVESPVLQTHMGWSPPPHWMPRLVHAAPFNRDDTGRCTKTRSYELFGESSMLLASDVCGLNIPHTSRWVKGKTATSFTGDVCTVGNWVVCRYSKDASRTSDHNGAMLGWIEQLYLPEDFGSSGTGLVVLRELTVADCLHFEYKMPILKPREPPSLVLVPSTAIQFQINVQHDCKAASCLEDGVQYRVQERQELEVTRKIVVHRSISTSWYLINTHAFHNAWLIRKLLPWELIRPRRLYQERAKRHEEMGARLAVTQAQKRIETNKKAAATRERKKAEKAAVESTASTSFEPNLARN</sequence>
<organism evidence="2 3">
    <name type="scientific">Marasmius crinis-equi</name>
    <dbReference type="NCBI Taxonomy" id="585013"/>
    <lineage>
        <taxon>Eukaryota</taxon>
        <taxon>Fungi</taxon>
        <taxon>Dikarya</taxon>
        <taxon>Basidiomycota</taxon>
        <taxon>Agaricomycotina</taxon>
        <taxon>Agaricomycetes</taxon>
        <taxon>Agaricomycetidae</taxon>
        <taxon>Agaricales</taxon>
        <taxon>Marasmiineae</taxon>
        <taxon>Marasmiaceae</taxon>
        <taxon>Marasmius</taxon>
    </lineage>
</organism>
<reference evidence="2 3" key="1">
    <citation type="submission" date="2024-02" db="EMBL/GenBank/DDBJ databases">
        <title>A draft genome for the cacao thread blight pathogen Marasmius crinis-equi.</title>
        <authorList>
            <person name="Cohen S.P."/>
            <person name="Baruah I.K."/>
            <person name="Amoako-Attah I."/>
            <person name="Bukari Y."/>
            <person name="Meinhardt L.W."/>
            <person name="Bailey B.A."/>
        </authorList>
    </citation>
    <scope>NUCLEOTIDE SEQUENCE [LARGE SCALE GENOMIC DNA]</scope>
    <source>
        <strain evidence="2 3">GH-76</strain>
    </source>
</reference>
<evidence type="ECO:0000256" key="1">
    <source>
        <dbReference type="SAM" id="MobiDB-lite"/>
    </source>
</evidence>
<gene>
    <name evidence="2" type="ORF">V5O48_012856</name>
</gene>
<feature type="region of interest" description="Disordered" evidence="1">
    <location>
        <begin position="1125"/>
        <end position="1160"/>
    </location>
</feature>
<feature type="compositionally biased region" description="Polar residues" evidence="1">
    <location>
        <begin position="1147"/>
        <end position="1160"/>
    </location>
</feature>
<dbReference type="EMBL" id="JBAHYK010001190">
    <property type="protein sequence ID" value="KAL0569113.1"/>
    <property type="molecule type" value="Genomic_DNA"/>
</dbReference>
<evidence type="ECO:0000313" key="3">
    <source>
        <dbReference type="Proteomes" id="UP001465976"/>
    </source>
</evidence>
<dbReference type="PANTHER" id="PTHR31912:SF34">
    <property type="entry name" value="NOTOCHORD-RELATED PROTEIN"/>
    <property type="match status" value="1"/>
</dbReference>
<name>A0ABR3F1N2_9AGAR</name>